<evidence type="ECO:0000256" key="1">
    <source>
        <dbReference type="ARBA" id="ARBA00022574"/>
    </source>
</evidence>
<protein>
    <submittedName>
        <fullName evidence="4">Uncharacterized protein</fullName>
    </submittedName>
</protein>
<reference evidence="4 5" key="1">
    <citation type="submission" date="2018-02" db="EMBL/GenBank/DDBJ databases">
        <authorList>
            <person name="Cohen D.B."/>
            <person name="Kent A.D."/>
        </authorList>
    </citation>
    <scope>NUCLEOTIDE SEQUENCE [LARGE SCALE GENOMIC DNA]</scope>
    <source>
        <strain evidence="4 5">CCAP 1448/3</strain>
    </source>
</reference>
<comment type="caution">
    <text evidence="4">The sequence shown here is derived from an EMBL/GenBank/DDBJ whole genome shotgun (WGS) entry which is preliminary data.</text>
</comment>
<feature type="repeat" description="WD" evidence="3">
    <location>
        <begin position="719"/>
        <end position="759"/>
    </location>
</feature>
<dbReference type="Pfam" id="PF14516">
    <property type="entry name" value="AAA_35"/>
    <property type="match status" value="1"/>
</dbReference>
<organism evidence="4 5">
    <name type="scientific">Merismopedia glauca CCAP 1448/3</name>
    <dbReference type="NCBI Taxonomy" id="1296344"/>
    <lineage>
        <taxon>Bacteria</taxon>
        <taxon>Bacillati</taxon>
        <taxon>Cyanobacteriota</taxon>
        <taxon>Cyanophyceae</taxon>
        <taxon>Synechococcales</taxon>
        <taxon>Merismopediaceae</taxon>
        <taxon>Merismopedia</taxon>
    </lineage>
</organism>
<dbReference type="Gene3D" id="2.130.10.10">
    <property type="entry name" value="YVTN repeat-like/Quinoprotein amine dehydrogenase"/>
    <property type="match status" value="4"/>
</dbReference>
<feature type="repeat" description="WD" evidence="3">
    <location>
        <begin position="555"/>
        <end position="587"/>
    </location>
</feature>
<feature type="repeat" description="WD" evidence="3">
    <location>
        <begin position="1114"/>
        <end position="1155"/>
    </location>
</feature>
<dbReference type="AlphaFoldDB" id="A0A2T1C2J5"/>
<feature type="repeat" description="WD" evidence="3">
    <location>
        <begin position="1032"/>
        <end position="1066"/>
    </location>
</feature>
<dbReference type="OrthoDB" id="434800at2"/>
<dbReference type="InterPro" id="IPR015943">
    <property type="entry name" value="WD40/YVTN_repeat-like_dom_sf"/>
</dbReference>
<dbReference type="InterPro" id="IPR001680">
    <property type="entry name" value="WD40_rpt"/>
</dbReference>
<dbReference type="SMART" id="SM00320">
    <property type="entry name" value="WD40"/>
    <property type="match status" value="14"/>
</dbReference>
<keyword evidence="2" id="KW-0677">Repeat</keyword>
<proteinExistence type="predicted"/>
<dbReference type="PROSITE" id="PS50294">
    <property type="entry name" value="WD_REPEATS_REGION"/>
    <property type="match status" value="11"/>
</dbReference>
<reference evidence="4 5" key="2">
    <citation type="submission" date="2018-03" db="EMBL/GenBank/DDBJ databases">
        <title>The ancient ancestry and fast evolution of plastids.</title>
        <authorList>
            <person name="Moore K.R."/>
            <person name="Magnabosco C."/>
            <person name="Momper L."/>
            <person name="Gold D.A."/>
            <person name="Bosak T."/>
            <person name="Fournier G.P."/>
        </authorList>
    </citation>
    <scope>NUCLEOTIDE SEQUENCE [LARGE SCALE GENOMIC DNA]</scope>
    <source>
        <strain evidence="4 5">CCAP 1448/3</strain>
    </source>
</reference>
<dbReference type="Gene3D" id="3.40.50.300">
    <property type="entry name" value="P-loop containing nucleotide triphosphate hydrolases"/>
    <property type="match status" value="1"/>
</dbReference>
<dbReference type="SUPFAM" id="SSF50998">
    <property type="entry name" value="Quinoprotein alcohol dehydrogenase-like"/>
    <property type="match status" value="1"/>
</dbReference>
<feature type="repeat" description="WD" evidence="3">
    <location>
        <begin position="596"/>
        <end position="628"/>
    </location>
</feature>
<dbReference type="InterPro" id="IPR011047">
    <property type="entry name" value="Quinoprotein_ADH-like_sf"/>
</dbReference>
<feature type="repeat" description="WD" evidence="3">
    <location>
        <begin position="808"/>
        <end position="840"/>
    </location>
</feature>
<dbReference type="InterPro" id="IPR019775">
    <property type="entry name" value="WD40_repeat_CS"/>
</dbReference>
<dbReference type="PRINTS" id="PR00320">
    <property type="entry name" value="GPROTEINBRPT"/>
</dbReference>
<dbReference type="PROSITE" id="PS50082">
    <property type="entry name" value="WD_REPEATS_2"/>
    <property type="match status" value="11"/>
</dbReference>
<evidence type="ECO:0000256" key="3">
    <source>
        <dbReference type="PROSITE-ProRule" id="PRU00221"/>
    </source>
</evidence>
<feature type="repeat" description="WD" evidence="3">
    <location>
        <begin position="990"/>
        <end position="1032"/>
    </location>
</feature>
<feature type="repeat" description="WD" evidence="3">
    <location>
        <begin position="637"/>
        <end position="669"/>
    </location>
</feature>
<dbReference type="PROSITE" id="PS00678">
    <property type="entry name" value="WD_REPEATS_1"/>
    <property type="match status" value="1"/>
</dbReference>
<keyword evidence="1 3" id="KW-0853">WD repeat</keyword>
<dbReference type="RefSeq" id="WP_106289221.1">
    <property type="nucleotide sequence ID" value="NZ_CAWNTC010000074.1"/>
</dbReference>
<dbReference type="SUPFAM" id="SSF52540">
    <property type="entry name" value="P-loop containing nucleoside triphosphate hydrolases"/>
    <property type="match status" value="1"/>
</dbReference>
<evidence type="ECO:0000313" key="4">
    <source>
        <dbReference type="EMBL" id="PSB02343.1"/>
    </source>
</evidence>
<dbReference type="SUPFAM" id="SSF50978">
    <property type="entry name" value="WD40 repeat-like"/>
    <property type="match status" value="1"/>
</dbReference>
<dbReference type="PANTHER" id="PTHR22847">
    <property type="entry name" value="WD40 REPEAT PROTEIN"/>
    <property type="match status" value="1"/>
</dbReference>
<feature type="repeat" description="WD" evidence="3">
    <location>
        <begin position="1073"/>
        <end position="1107"/>
    </location>
</feature>
<dbReference type="Proteomes" id="UP000238762">
    <property type="component" value="Unassembled WGS sequence"/>
</dbReference>
<evidence type="ECO:0000256" key="2">
    <source>
        <dbReference type="ARBA" id="ARBA00022737"/>
    </source>
</evidence>
<dbReference type="CDD" id="cd00200">
    <property type="entry name" value="WD40"/>
    <property type="match status" value="2"/>
</dbReference>
<dbReference type="InterPro" id="IPR027417">
    <property type="entry name" value="P-loop_NTPase"/>
</dbReference>
<accession>A0A2T1C2J5</accession>
<feature type="repeat" description="WD" evidence="3">
    <location>
        <begin position="767"/>
        <end position="799"/>
    </location>
</feature>
<dbReference type="Pfam" id="PF00400">
    <property type="entry name" value="WD40"/>
    <property type="match status" value="12"/>
</dbReference>
<feature type="repeat" description="WD" evidence="3">
    <location>
        <begin position="939"/>
        <end position="971"/>
    </location>
</feature>
<dbReference type="EMBL" id="PVWJ01000064">
    <property type="protein sequence ID" value="PSB02343.1"/>
    <property type="molecule type" value="Genomic_DNA"/>
</dbReference>
<keyword evidence="5" id="KW-1185">Reference proteome</keyword>
<dbReference type="InterPro" id="IPR036322">
    <property type="entry name" value="WD40_repeat_dom_sf"/>
</dbReference>
<gene>
    <name evidence="4" type="ORF">C7B64_13700</name>
</gene>
<sequence>MNYYKIGGSLKANHPTYVTRQADRQIIELLTAREYCFVFNSRQMGKSSLRIQTIKKLKALGHKCATLDLTLIGGNLSQAQWYKGVARQLLSNLELDAELDFDRWWQHQESWTYEQKLQQLIEQLILPKTTQNIVIFIDEVDRLIGLDFKDDFFAFIRACYNQRAENFPYDRLTFCLLGVTTPTDLIQDKQRTPFNIGFSIELTGLTFEEANSALTPGLEQKLDDPEAVLKEVLNWTGGQPFLTQKLCQIVAQKSSSRQPNIGELVQQYILKDWENQDEPEHLRTIRDRLLNNETKAIGMLGLYQQVLHSEVPADGGVGTSTYRQAELRLSGLVVKKNGYLKVYNPIYQAIFHADWVKQHLDELRPYSEAMNNWLNSRSESTWLLTETAFNEAQSWAVGRSLSDLDYQFFDAIQKQQLELEIAEKKAQIQANQILTEANQKAHRIIRQGGAIAIGLLLLIGAGSTFYAQQQLQIAREAKEGTRLMQVADNASRQFESRQLDALILAMQAGQDLQKLAKDRRSRSIPAGESLSQYPTVIPLSTLLNILVKIREINQLESHLEQLNNVTFSPNGEIIAAGSEDGSIKRWKRDGTPLNSFKGQPMEVNTISFSPDGETIASGTTNGTLNFWKSNGVLKKTFKGHDSKINSIRFSSVGNIVASGSSDGAVKLWQQDGTLILTFPWTGGEVKSLSFSPDGQIIAVGIEDGTIELRQLNGTLLKTLKEHQGWVTSISYAPSAGYANSPDGQIIASSSDDQTVKLWKPDGTLITNIKHSSRVNSVSFSPKGEIIASGSDDRTVKLWQKDGTLITTLTGHIGYVTSVSFSPDGKILAAATTEGTVKLWNWKLKSNPLTLIQGNISNRFNRVAFTRNGQIALATDRETVNFWQRNGKQILASTNTKDRVVELVEVVMAMGFSPDGETVAFGNNRGSVKLWQRNGTLKTLSGNGNSATSISFSPDGKMVAVGNDEGKIKLWKPDGTAIDCSATGCANADLPNAHRGWVTSLSFSPDGKFLASGGDEDRTIKLWQLDGKEKASFTGHTKQITSISFSPNGQIIASGSDDQTVRLWKLDGTLIATLAGHNGGVKTVSFTHDGQMVASGSDDGTVKLWNLDGTPITTLNGDKGAVTSLNFSADGEILAAASLDGTVILWSLNLDDVLARGCTWLQDYFLTHPQTLKTLTVCAKK</sequence>
<evidence type="ECO:0000313" key="5">
    <source>
        <dbReference type="Proteomes" id="UP000238762"/>
    </source>
</evidence>
<name>A0A2T1C2J5_9CYAN</name>
<dbReference type="InterPro" id="IPR020472">
    <property type="entry name" value="WD40_PAC1"/>
</dbReference>
<dbReference type="PANTHER" id="PTHR22847:SF637">
    <property type="entry name" value="WD REPEAT DOMAIN 5B"/>
    <property type="match status" value="1"/>
</dbReference>